<protein>
    <recommendedName>
        <fullName evidence="3">Myb-like domain-containing protein</fullName>
    </recommendedName>
</protein>
<name>A0AAE0FRJ0_9CHLO</name>
<gene>
    <name evidence="1" type="ORF">CYMTET_26721</name>
</gene>
<dbReference type="EMBL" id="LGRX02014476">
    <property type="protein sequence ID" value="KAK3264550.1"/>
    <property type="molecule type" value="Genomic_DNA"/>
</dbReference>
<sequence>MKLITFSCTLQEDLCLRVLYKALQQDRKPWVRIPEMAVMLNLFHKTPEACSKRWQRLRAQNPHPENVDLSLDDLRIYAGLRDFQPWDTIVANLSISNVKFSK</sequence>
<proteinExistence type="predicted"/>
<accession>A0AAE0FRJ0</accession>
<evidence type="ECO:0000313" key="1">
    <source>
        <dbReference type="EMBL" id="KAK3264550.1"/>
    </source>
</evidence>
<dbReference type="AlphaFoldDB" id="A0AAE0FRJ0"/>
<dbReference type="Proteomes" id="UP001190700">
    <property type="component" value="Unassembled WGS sequence"/>
</dbReference>
<comment type="caution">
    <text evidence="1">The sequence shown here is derived from an EMBL/GenBank/DDBJ whole genome shotgun (WGS) entry which is preliminary data.</text>
</comment>
<evidence type="ECO:0008006" key="3">
    <source>
        <dbReference type="Google" id="ProtNLM"/>
    </source>
</evidence>
<reference evidence="1 2" key="1">
    <citation type="journal article" date="2015" name="Genome Biol. Evol.">
        <title>Comparative Genomics of a Bacterivorous Green Alga Reveals Evolutionary Causalities and Consequences of Phago-Mixotrophic Mode of Nutrition.</title>
        <authorList>
            <person name="Burns J.A."/>
            <person name="Paasch A."/>
            <person name="Narechania A."/>
            <person name="Kim E."/>
        </authorList>
    </citation>
    <scope>NUCLEOTIDE SEQUENCE [LARGE SCALE GENOMIC DNA]</scope>
    <source>
        <strain evidence="1 2">PLY_AMNH</strain>
    </source>
</reference>
<keyword evidence="2" id="KW-1185">Reference proteome</keyword>
<evidence type="ECO:0000313" key="2">
    <source>
        <dbReference type="Proteomes" id="UP001190700"/>
    </source>
</evidence>
<organism evidence="1 2">
    <name type="scientific">Cymbomonas tetramitiformis</name>
    <dbReference type="NCBI Taxonomy" id="36881"/>
    <lineage>
        <taxon>Eukaryota</taxon>
        <taxon>Viridiplantae</taxon>
        <taxon>Chlorophyta</taxon>
        <taxon>Pyramimonadophyceae</taxon>
        <taxon>Pyramimonadales</taxon>
        <taxon>Pyramimonadaceae</taxon>
        <taxon>Cymbomonas</taxon>
    </lineage>
</organism>